<comment type="similarity">
    <text evidence="1">Belongs to the CdaR family.</text>
</comment>
<dbReference type="Gene3D" id="1.10.10.2840">
    <property type="entry name" value="PucR C-terminal helix-turn-helix domain"/>
    <property type="match status" value="1"/>
</dbReference>
<reference evidence="4 5" key="1">
    <citation type="submission" date="2018-10" db="EMBL/GenBank/DDBJ databases">
        <title>Sequencing the genomes of 1000 actinobacteria strains.</title>
        <authorList>
            <person name="Klenk H.-P."/>
        </authorList>
    </citation>
    <scope>NUCLEOTIDE SEQUENCE [LARGE SCALE GENOMIC DNA]</scope>
    <source>
        <strain evidence="4 5">DSM 43911</strain>
    </source>
</reference>
<dbReference type="PANTHER" id="PTHR33744:SF1">
    <property type="entry name" value="DNA-BINDING TRANSCRIPTIONAL ACTIVATOR ADER"/>
    <property type="match status" value="1"/>
</dbReference>
<dbReference type="Proteomes" id="UP000272729">
    <property type="component" value="Unassembled WGS sequence"/>
</dbReference>
<feature type="domain" description="PucR C-terminal helix-turn-helix" evidence="2">
    <location>
        <begin position="271"/>
        <end position="329"/>
    </location>
</feature>
<organism evidence="4 5">
    <name type="scientific">Saccharothrix variisporea</name>
    <dbReference type="NCBI Taxonomy" id="543527"/>
    <lineage>
        <taxon>Bacteria</taxon>
        <taxon>Bacillati</taxon>
        <taxon>Actinomycetota</taxon>
        <taxon>Actinomycetes</taxon>
        <taxon>Pseudonocardiales</taxon>
        <taxon>Pseudonocardiaceae</taxon>
        <taxon>Saccharothrix</taxon>
    </lineage>
</organism>
<dbReference type="InterPro" id="IPR041522">
    <property type="entry name" value="CdaR_GGDEF"/>
</dbReference>
<dbReference type="AlphaFoldDB" id="A0A495XKT3"/>
<dbReference type="EMBL" id="RBXR01000001">
    <property type="protein sequence ID" value="RKT75090.1"/>
    <property type="molecule type" value="Genomic_DNA"/>
</dbReference>
<evidence type="ECO:0000259" key="3">
    <source>
        <dbReference type="Pfam" id="PF17853"/>
    </source>
</evidence>
<evidence type="ECO:0000313" key="5">
    <source>
        <dbReference type="Proteomes" id="UP000272729"/>
    </source>
</evidence>
<dbReference type="Pfam" id="PF13556">
    <property type="entry name" value="HTH_30"/>
    <property type="match status" value="1"/>
</dbReference>
<accession>A0A495XKT3</accession>
<gene>
    <name evidence="4" type="ORF">DFJ66_8467</name>
</gene>
<feature type="domain" description="CdaR GGDEF-like" evidence="3">
    <location>
        <begin position="111"/>
        <end position="219"/>
    </location>
</feature>
<comment type="caution">
    <text evidence="4">The sequence shown here is derived from an EMBL/GenBank/DDBJ whole genome shotgun (WGS) entry which is preliminary data.</text>
</comment>
<dbReference type="InterPro" id="IPR042070">
    <property type="entry name" value="PucR_C-HTH_sf"/>
</dbReference>
<name>A0A495XKT3_9PSEU</name>
<evidence type="ECO:0000313" key="4">
    <source>
        <dbReference type="EMBL" id="RKT75090.1"/>
    </source>
</evidence>
<keyword evidence="5" id="KW-1185">Reference proteome</keyword>
<sequence>MLVNRDGAVVTRAGAEVEVDDLGAVARAAREAGCTITTGTTCAVPMITESDYLGTMVLAGTSAVGDIDRRTLEATALVASLVLVTRQRVAETEAQVRGELLEDLLSPSPRRDDLLRHRASLLGVDLDARHVVVVARVCGGGRDRYHAAAAALARRGGGLATCRKDEVVLLLPGTDPGPQARNVSRELSTSARPVTAGAAAVESVEQVAEAYREAADCAQAMLALGRAGEGADAAELGAVGVLFGSRRDLGAFVDSVLGCLIDYDETRGADLVRTLGAFCASGQNMSTTAQELHLHANTIAQRLSRIGQLLGESWRDPDRLLEVQIALRLLRISRPELLS</sequence>
<evidence type="ECO:0000259" key="2">
    <source>
        <dbReference type="Pfam" id="PF13556"/>
    </source>
</evidence>
<dbReference type="InterPro" id="IPR051448">
    <property type="entry name" value="CdaR-like_regulators"/>
</dbReference>
<dbReference type="InterPro" id="IPR025736">
    <property type="entry name" value="PucR_C-HTH_dom"/>
</dbReference>
<proteinExistence type="inferred from homology"/>
<protein>
    <submittedName>
        <fullName evidence="4">PucR-like helix-turn-helix protein</fullName>
    </submittedName>
</protein>
<dbReference type="PANTHER" id="PTHR33744">
    <property type="entry name" value="CARBOHYDRATE DIACID REGULATOR"/>
    <property type="match status" value="1"/>
</dbReference>
<dbReference type="Pfam" id="PF17853">
    <property type="entry name" value="GGDEF_2"/>
    <property type="match status" value="1"/>
</dbReference>
<evidence type="ECO:0000256" key="1">
    <source>
        <dbReference type="ARBA" id="ARBA00006754"/>
    </source>
</evidence>